<feature type="transmembrane region" description="Helical" evidence="2">
    <location>
        <begin position="53"/>
        <end position="74"/>
    </location>
</feature>
<organism evidence="3 4">
    <name type="scientific">Suillus subaureus</name>
    <dbReference type="NCBI Taxonomy" id="48587"/>
    <lineage>
        <taxon>Eukaryota</taxon>
        <taxon>Fungi</taxon>
        <taxon>Dikarya</taxon>
        <taxon>Basidiomycota</taxon>
        <taxon>Agaricomycotina</taxon>
        <taxon>Agaricomycetes</taxon>
        <taxon>Agaricomycetidae</taxon>
        <taxon>Boletales</taxon>
        <taxon>Suillineae</taxon>
        <taxon>Suillaceae</taxon>
        <taxon>Suillus</taxon>
    </lineage>
</organism>
<protein>
    <submittedName>
        <fullName evidence="3">Uncharacterized protein</fullName>
    </submittedName>
</protein>
<gene>
    <name evidence="3" type="ORF">BJ212DRAFT_1403026</name>
</gene>
<sequence length="82" mass="9207">MGHPNLPSISSTPRQPPSPSFPTQHQIELIDFRTISSLVIEPVVKSMGRTKRLVIVHQAGLMGEYFFVLFLPSFRSLPFSLV</sequence>
<keyword evidence="2" id="KW-0812">Transmembrane</keyword>
<keyword evidence="4" id="KW-1185">Reference proteome</keyword>
<accession>A0A9P7DMX3</accession>
<dbReference type="EMBL" id="JABBWG010000162">
    <property type="protein sequence ID" value="KAG1798772.1"/>
    <property type="molecule type" value="Genomic_DNA"/>
</dbReference>
<reference evidence="3" key="1">
    <citation type="journal article" date="2020" name="New Phytol.">
        <title>Comparative genomics reveals dynamic genome evolution in host specialist ectomycorrhizal fungi.</title>
        <authorList>
            <person name="Lofgren L.A."/>
            <person name="Nguyen N.H."/>
            <person name="Vilgalys R."/>
            <person name="Ruytinx J."/>
            <person name="Liao H.L."/>
            <person name="Branco S."/>
            <person name="Kuo A."/>
            <person name="LaButti K."/>
            <person name="Lipzen A."/>
            <person name="Andreopoulos W."/>
            <person name="Pangilinan J."/>
            <person name="Riley R."/>
            <person name="Hundley H."/>
            <person name="Na H."/>
            <person name="Barry K."/>
            <person name="Grigoriev I.V."/>
            <person name="Stajich J.E."/>
            <person name="Kennedy P.G."/>
        </authorList>
    </citation>
    <scope>NUCLEOTIDE SEQUENCE</scope>
    <source>
        <strain evidence="3">MN1</strain>
    </source>
</reference>
<dbReference type="AlphaFoldDB" id="A0A9P7DMX3"/>
<feature type="region of interest" description="Disordered" evidence="1">
    <location>
        <begin position="1"/>
        <end position="23"/>
    </location>
</feature>
<evidence type="ECO:0000313" key="4">
    <source>
        <dbReference type="Proteomes" id="UP000807769"/>
    </source>
</evidence>
<dbReference type="InterPro" id="IPR009014">
    <property type="entry name" value="Transketo_C/PFOR_II"/>
</dbReference>
<evidence type="ECO:0000313" key="3">
    <source>
        <dbReference type="EMBL" id="KAG1798772.1"/>
    </source>
</evidence>
<dbReference type="RefSeq" id="XP_041185652.1">
    <property type="nucleotide sequence ID" value="XM_041337367.1"/>
</dbReference>
<name>A0A9P7DMX3_9AGAM</name>
<evidence type="ECO:0000256" key="1">
    <source>
        <dbReference type="SAM" id="MobiDB-lite"/>
    </source>
</evidence>
<comment type="caution">
    <text evidence="3">The sequence shown here is derived from an EMBL/GenBank/DDBJ whole genome shotgun (WGS) entry which is preliminary data.</text>
</comment>
<keyword evidence="2" id="KW-0472">Membrane</keyword>
<proteinExistence type="predicted"/>
<evidence type="ECO:0000256" key="2">
    <source>
        <dbReference type="SAM" id="Phobius"/>
    </source>
</evidence>
<dbReference type="GeneID" id="64631383"/>
<dbReference type="Proteomes" id="UP000807769">
    <property type="component" value="Unassembled WGS sequence"/>
</dbReference>
<dbReference type="Gene3D" id="3.40.50.920">
    <property type="match status" value="1"/>
</dbReference>
<keyword evidence="2" id="KW-1133">Transmembrane helix</keyword>